<evidence type="ECO:0000313" key="1">
    <source>
        <dbReference type="EMBL" id="KAK3343414.1"/>
    </source>
</evidence>
<organism evidence="1 2">
    <name type="scientific">Lasiosphaeria hispida</name>
    <dbReference type="NCBI Taxonomy" id="260671"/>
    <lineage>
        <taxon>Eukaryota</taxon>
        <taxon>Fungi</taxon>
        <taxon>Dikarya</taxon>
        <taxon>Ascomycota</taxon>
        <taxon>Pezizomycotina</taxon>
        <taxon>Sordariomycetes</taxon>
        <taxon>Sordariomycetidae</taxon>
        <taxon>Sordariales</taxon>
        <taxon>Lasiosphaeriaceae</taxon>
        <taxon>Lasiosphaeria</taxon>
    </lineage>
</organism>
<evidence type="ECO:0000313" key="2">
    <source>
        <dbReference type="Proteomes" id="UP001275084"/>
    </source>
</evidence>
<reference evidence="1" key="2">
    <citation type="submission" date="2023-06" db="EMBL/GenBank/DDBJ databases">
        <authorList>
            <consortium name="Lawrence Berkeley National Laboratory"/>
            <person name="Haridas S."/>
            <person name="Hensen N."/>
            <person name="Bonometti L."/>
            <person name="Westerberg I."/>
            <person name="Brannstrom I.O."/>
            <person name="Guillou S."/>
            <person name="Cros-Aarteil S."/>
            <person name="Calhoun S."/>
            <person name="Kuo A."/>
            <person name="Mondo S."/>
            <person name="Pangilinan J."/>
            <person name="Riley R."/>
            <person name="Labutti K."/>
            <person name="Andreopoulos B."/>
            <person name="Lipzen A."/>
            <person name="Chen C."/>
            <person name="Yanf M."/>
            <person name="Daum C."/>
            <person name="Ng V."/>
            <person name="Clum A."/>
            <person name="Steindorff A."/>
            <person name="Ohm R."/>
            <person name="Martin F."/>
            <person name="Silar P."/>
            <person name="Natvig D."/>
            <person name="Lalanne C."/>
            <person name="Gautier V."/>
            <person name="Ament-Velasquez S.L."/>
            <person name="Kruys A."/>
            <person name="Hutchinson M.I."/>
            <person name="Powell A.J."/>
            <person name="Barry K."/>
            <person name="Miller A.N."/>
            <person name="Grigoriev I.V."/>
            <person name="Debuchy R."/>
            <person name="Gladieux P."/>
            <person name="Thoren M.H."/>
            <person name="Johannesson H."/>
        </authorList>
    </citation>
    <scope>NUCLEOTIDE SEQUENCE</scope>
    <source>
        <strain evidence="1">CBS 955.72</strain>
    </source>
</reference>
<name>A0AAJ0H7V9_9PEZI</name>
<dbReference type="AlphaFoldDB" id="A0AAJ0H7V9"/>
<protein>
    <recommendedName>
        <fullName evidence="3">HNH nuclease domain-containing protein</fullName>
    </recommendedName>
</protein>
<reference evidence="1" key="1">
    <citation type="journal article" date="2023" name="Mol. Phylogenet. Evol.">
        <title>Genome-scale phylogeny and comparative genomics of the fungal order Sordariales.</title>
        <authorList>
            <person name="Hensen N."/>
            <person name="Bonometti L."/>
            <person name="Westerberg I."/>
            <person name="Brannstrom I.O."/>
            <person name="Guillou S."/>
            <person name="Cros-Aarteil S."/>
            <person name="Calhoun S."/>
            <person name="Haridas S."/>
            <person name="Kuo A."/>
            <person name="Mondo S."/>
            <person name="Pangilinan J."/>
            <person name="Riley R."/>
            <person name="LaButti K."/>
            <person name="Andreopoulos B."/>
            <person name="Lipzen A."/>
            <person name="Chen C."/>
            <person name="Yan M."/>
            <person name="Daum C."/>
            <person name="Ng V."/>
            <person name="Clum A."/>
            <person name="Steindorff A."/>
            <person name="Ohm R.A."/>
            <person name="Martin F."/>
            <person name="Silar P."/>
            <person name="Natvig D.O."/>
            <person name="Lalanne C."/>
            <person name="Gautier V."/>
            <person name="Ament-Velasquez S.L."/>
            <person name="Kruys A."/>
            <person name="Hutchinson M.I."/>
            <person name="Powell A.J."/>
            <person name="Barry K."/>
            <person name="Miller A.N."/>
            <person name="Grigoriev I.V."/>
            <person name="Debuchy R."/>
            <person name="Gladieux P."/>
            <person name="Hiltunen Thoren M."/>
            <person name="Johannesson H."/>
        </authorList>
    </citation>
    <scope>NUCLEOTIDE SEQUENCE</scope>
    <source>
        <strain evidence="1">CBS 955.72</strain>
    </source>
</reference>
<sequence length="337" mass="38876">MTLTNTGTKEKLETARRISRDVRGKYEAMAREFDYHHSISRTDPDEEGREPGHKTGLALALLGVELAQKDQEFIRLERHSVFEERDSGALDQKVAELQLRLLDKRYLAVGQELWEHQKKAVRFDLETVFGSCAQSVVRPGNALLMPMLVKHRFDNFEIVIVPVDASETPIQRWRCDFMSADLTLEQTCQLHTGVPGGMQHGMELVFFNEKRPVPRLLYLHFIMALARIKDLRRPGWKDVWARYHQQPPFPTPCAYMRKSIILALVTHFETVVDEMLMLESWIAGNGFEVPLCPLTDAESVEMARRLREAAEIRMLDEERQIRLLHYETDDGTGSESD</sequence>
<accession>A0AAJ0H7V9</accession>
<gene>
    <name evidence="1" type="ORF">B0T25DRAFT_508218</name>
</gene>
<dbReference type="Proteomes" id="UP001275084">
    <property type="component" value="Unassembled WGS sequence"/>
</dbReference>
<keyword evidence="2" id="KW-1185">Reference proteome</keyword>
<dbReference type="EMBL" id="JAUIQD010000007">
    <property type="protein sequence ID" value="KAK3343414.1"/>
    <property type="molecule type" value="Genomic_DNA"/>
</dbReference>
<evidence type="ECO:0008006" key="3">
    <source>
        <dbReference type="Google" id="ProtNLM"/>
    </source>
</evidence>
<comment type="caution">
    <text evidence="1">The sequence shown here is derived from an EMBL/GenBank/DDBJ whole genome shotgun (WGS) entry which is preliminary data.</text>
</comment>
<proteinExistence type="predicted"/>